<feature type="domain" description="Apple" evidence="2">
    <location>
        <begin position="52"/>
        <end position="128"/>
    </location>
</feature>
<dbReference type="EMBL" id="CAUYUJ010017704">
    <property type="protein sequence ID" value="CAK0877127.1"/>
    <property type="molecule type" value="Genomic_DNA"/>
</dbReference>
<evidence type="ECO:0000256" key="1">
    <source>
        <dbReference type="SAM" id="SignalP"/>
    </source>
</evidence>
<dbReference type="Gene3D" id="3.50.4.10">
    <property type="entry name" value="Hepatocyte Growth Factor"/>
    <property type="match status" value="1"/>
</dbReference>
<feature type="chain" id="PRO_5046059265" description="Apple domain-containing protein" evidence="1">
    <location>
        <begin position="23"/>
        <end position="523"/>
    </location>
</feature>
<comment type="caution">
    <text evidence="3">The sequence shown here is derived from an EMBL/GenBank/DDBJ whole genome shotgun (WGS) entry which is preliminary data.</text>
</comment>
<keyword evidence="4" id="KW-1185">Reference proteome</keyword>
<dbReference type="Proteomes" id="UP001189429">
    <property type="component" value="Unassembled WGS sequence"/>
</dbReference>
<proteinExistence type="predicted"/>
<dbReference type="InterPro" id="IPR003609">
    <property type="entry name" value="Pan_app"/>
</dbReference>
<evidence type="ECO:0000259" key="2">
    <source>
        <dbReference type="PROSITE" id="PS50948"/>
    </source>
</evidence>
<dbReference type="PROSITE" id="PS50948">
    <property type="entry name" value="PAN"/>
    <property type="match status" value="2"/>
</dbReference>
<feature type="domain" description="Apple" evidence="2">
    <location>
        <begin position="145"/>
        <end position="221"/>
    </location>
</feature>
<organism evidence="3 4">
    <name type="scientific">Prorocentrum cordatum</name>
    <dbReference type="NCBI Taxonomy" id="2364126"/>
    <lineage>
        <taxon>Eukaryota</taxon>
        <taxon>Sar</taxon>
        <taxon>Alveolata</taxon>
        <taxon>Dinophyceae</taxon>
        <taxon>Prorocentrales</taxon>
        <taxon>Prorocentraceae</taxon>
        <taxon>Prorocentrum</taxon>
    </lineage>
</organism>
<dbReference type="SMART" id="SM00473">
    <property type="entry name" value="PAN_AP"/>
    <property type="match status" value="2"/>
</dbReference>
<gene>
    <name evidence="3" type="ORF">PCOR1329_LOCUS61271</name>
</gene>
<evidence type="ECO:0000313" key="3">
    <source>
        <dbReference type="EMBL" id="CAK0877127.1"/>
    </source>
</evidence>
<reference evidence="3" key="1">
    <citation type="submission" date="2023-10" db="EMBL/GenBank/DDBJ databases">
        <authorList>
            <person name="Chen Y."/>
            <person name="Shah S."/>
            <person name="Dougan E. K."/>
            <person name="Thang M."/>
            <person name="Chan C."/>
        </authorList>
    </citation>
    <scope>NUCLEOTIDE SEQUENCE [LARGE SCALE GENOMIC DNA]</scope>
</reference>
<sequence length="523" mass="56077">MASLGMLARLHLLAAAVEIAQATRPVPGGTCLAQHRSHSLIRAAAERKTEQCYAELPGLAVAEGNGVGGEVSASSASDCQVACDAQEGCNSFSLCPLWSGCYLKDQSFSGSEATREHNGCTTFYRTACGSTATPTPSATTDALDCYGELDGLATEEGNGVEGDISTTSSAECMAGCSANSNCMSISFCPQWSGCWLKDRSFSGSESTREHFGCRTLYKRACSPTPAPAPTPTAAPGAAPYCGIAVDVYTCREEVALLEAIDPAVGSSFKHMCMGYGGTHPPSWNGLTPEDRDMCTLNINNDCSHWYQDTMGAWQCARDYGLSKSPDDCGGRYLFLWDEPMTQGLSAEWAADQWKTHVDKWTPEMAALRNRGTRVTSPLFTDNGGAAQDKLQRFFAHCGPACSDPASPYYVDVLATNQWLLSPSSAHPDQEEWIKREVAAMSEANSGRPVILGNFAWLGGTTADQAAEAIRSSRIWDRSWSGLEAVFYFGDFGAGTVHHRLWDTTSGGTTVAAVLVERCRAYNQ</sequence>
<dbReference type="Pfam" id="PF14295">
    <property type="entry name" value="PAN_4"/>
    <property type="match status" value="2"/>
</dbReference>
<name>A0ABN9VX79_9DINO</name>
<keyword evidence="1" id="KW-0732">Signal</keyword>
<feature type="signal peptide" evidence="1">
    <location>
        <begin position="1"/>
        <end position="22"/>
    </location>
</feature>
<evidence type="ECO:0000313" key="4">
    <source>
        <dbReference type="Proteomes" id="UP001189429"/>
    </source>
</evidence>
<protein>
    <recommendedName>
        <fullName evidence="2">Apple domain-containing protein</fullName>
    </recommendedName>
</protein>
<accession>A0ABN9VX79</accession>